<accession>A0A239F707</accession>
<dbReference type="InterPro" id="IPR040680">
    <property type="entry name" value="DUF5643"/>
</dbReference>
<evidence type="ECO:0008006" key="6">
    <source>
        <dbReference type="Google" id="ProtNLM"/>
    </source>
</evidence>
<keyword evidence="5" id="KW-1185">Reference proteome</keyword>
<dbReference type="Gene3D" id="2.60.40.1640">
    <property type="entry name" value="Conserved domain protein"/>
    <property type="match status" value="1"/>
</dbReference>
<evidence type="ECO:0000313" key="5">
    <source>
        <dbReference type="Proteomes" id="UP000198304"/>
    </source>
</evidence>
<evidence type="ECO:0000256" key="1">
    <source>
        <dbReference type="SAM" id="Phobius"/>
    </source>
</evidence>
<keyword evidence="1" id="KW-0472">Membrane</keyword>
<feature type="domain" description="DUF4179" evidence="2">
    <location>
        <begin position="44"/>
        <end position="134"/>
    </location>
</feature>
<keyword evidence="1" id="KW-1133">Transmembrane helix</keyword>
<dbReference type="EMBL" id="FZOJ01000012">
    <property type="protein sequence ID" value="SNS52830.1"/>
    <property type="molecule type" value="Genomic_DNA"/>
</dbReference>
<evidence type="ECO:0000259" key="3">
    <source>
        <dbReference type="Pfam" id="PF18705"/>
    </source>
</evidence>
<proteinExistence type="predicted"/>
<dbReference type="InterPro" id="IPR025436">
    <property type="entry name" value="DUF4179"/>
</dbReference>
<feature type="domain" description="DUF5643" evidence="3">
    <location>
        <begin position="238"/>
        <end position="351"/>
    </location>
</feature>
<dbReference type="Proteomes" id="UP000198304">
    <property type="component" value="Unassembled WGS sequence"/>
</dbReference>
<dbReference type="Pfam" id="PF13786">
    <property type="entry name" value="DUF4179"/>
    <property type="match status" value="1"/>
</dbReference>
<dbReference type="Gene3D" id="2.60.40.1630">
    <property type="entry name" value="bacillus anthracis domain"/>
    <property type="match status" value="1"/>
</dbReference>
<evidence type="ECO:0000313" key="4">
    <source>
        <dbReference type="EMBL" id="SNS52830.1"/>
    </source>
</evidence>
<dbReference type="Pfam" id="PF18705">
    <property type="entry name" value="DUF5643"/>
    <property type="match status" value="1"/>
</dbReference>
<reference evidence="5" key="1">
    <citation type="submission" date="2017-06" db="EMBL/GenBank/DDBJ databases">
        <authorList>
            <person name="Varghese N."/>
            <person name="Submissions S."/>
        </authorList>
    </citation>
    <scope>NUCLEOTIDE SEQUENCE [LARGE SCALE GENOMIC DNA]</scope>
    <source>
        <strain evidence="5">SCA</strain>
    </source>
</reference>
<sequence>MKNSKNIYELLNQMEFNINDYEREELTDMEKKKLKENFRKKRKKKFDFRKIGIIVATLVLTIGIFSQTSFGKNVYAATQSTISEITYSIGKALGIERNIELYGNVVDQIVENNGVEIKLTDVIIDKDELIFSTIVNINKPVDGFMFDHNIFINGKKLRNNGMTGSCGKIDDSETMFVDTYLVDAVGIDTKENIDIKIVFSDLNYFTIKSEDIVEGKVKGKWIFEFTADGSELMADTYVLPLDYSFDIDNQSYILEELRYNPVNQKIRGNVKGKSNGSYQIDLRGYDNLGNEITFYLSSKSGEDFVFKYSNLYKDFSDEITSITLTPYAAKLPEESGRESNDYKQVGEEFTIFLNK</sequence>
<feature type="transmembrane region" description="Helical" evidence="1">
    <location>
        <begin position="48"/>
        <end position="66"/>
    </location>
</feature>
<protein>
    <recommendedName>
        <fullName evidence="6">DUF4179 domain-containing protein</fullName>
    </recommendedName>
</protein>
<gene>
    <name evidence="4" type="ORF">SAMN05446037_101248</name>
</gene>
<dbReference type="RefSeq" id="WP_089283364.1">
    <property type="nucleotide sequence ID" value="NZ_FZOJ01000012.1"/>
</dbReference>
<organism evidence="4 5">
    <name type="scientific">Anaerovirgula multivorans</name>
    <dbReference type="NCBI Taxonomy" id="312168"/>
    <lineage>
        <taxon>Bacteria</taxon>
        <taxon>Bacillati</taxon>
        <taxon>Bacillota</taxon>
        <taxon>Clostridia</taxon>
        <taxon>Peptostreptococcales</taxon>
        <taxon>Natronincolaceae</taxon>
        <taxon>Anaerovirgula</taxon>
    </lineage>
</organism>
<dbReference type="OrthoDB" id="1695052at2"/>
<evidence type="ECO:0000259" key="2">
    <source>
        <dbReference type="Pfam" id="PF13786"/>
    </source>
</evidence>
<dbReference type="AlphaFoldDB" id="A0A239F707"/>
<name>A0A239F707_9FIRM</name>
<keyword evidence="1" id="KW-0812">Transmembrane</keyword>